<evidence type="ECO:0000313" key="2">
    <source>
        <dbReference type="EMBL" id="GEL21458.1"/>
    </source>
</evidence>
<dbReference type="EMBL" id="BJVJ01000002">
    <property type="protein sequence ID" value="GEL21458.1"/>
    <property type="molecule type" value="Genomic_DNA"/>
</dbReference>
<dbReference type="Proteomes" id="UP000321685">
    <property type="component" value="Unassembled WGS sequence"/>
</dbReference>
<gene>
    <name evidence="2" type="ORF">PSU4_04120</name>
</gene>
<sequence>MPHPLHGVRRERKVCGRSGLQQYAQAARRRGDVPQADPRPSDDVQPRRGARNLTVVAGRIHDAEVAPDLRRVGGARGVGRGRTDVTEPAVVASTAP</sequence>
<reference evidence="2 3" key="1">
    <citation type="submission" date="2019-07" db="EMBL/GenBank/DDBJ databases">
        <title>Whole genome shotgun sequence of Pseudonocardia sulfidoxydans NBRC 16205.</title>
        <authorList>
            <person name="Hosoyama A."/>
            <person name="Uohara A."/>
            <person name="Ohji S."/>
            <person name="Ichikawa N."/>
        </authorList>
    </citation>
    <scope>NUCLEOTIDE SEQUENCE [LARGE SCALE GENOMIC DNA]</scope>
    <source>
        <strain evidence="2 3">NBRC 16205</strain>
    </source>
</reference>
<name>A0A511DEQ3_9PSEU</name>
<feature type="region of interest" description="Disordered" evidence="1">
    <location>
        <begin position="73"/>
        <end position="96"/>
    </location>
</feature>
<evidence type="ECO:0000313" key="3">
    <source>
        <dbReference type="Proteomes" id="UP000321685"/>
    </source>
</evidence>
<keyword evidence="3" id="KW-1185">Reference proteome</keyword>
<organism evidence="2 3">
    <name type="scientific">Pseudonocardia sulfidoxydans NBRC 16205</name>
    <dbReference type="NCBI Taxonomy" id="1223511"/>
    <lineage>
        <taxon>Bacteria</taxon>
        <taxon>Bacillati</taxon>
        <taxon>Actinomycetota</taxon>
        <taxon>Actinomycetes</taxon>
        <taxon>Pseudonocardiales</taxon>
        <taxon>Pseudonocardiaceae</taxon>
        <taxon>Pseudonocardia</taxon>
    </lineage>
</organism>
<feature type="region of interest" description="Disordered" evidence="1">
    <location>
        <begin position="1"/>
        <end position="51"/>
    </location>
</feature>
<proteinExistence type="predicted"/>
<accession>A0A511DEQ3</accession>
<protein>
    <submittedName>
        <fullName evidence="2">Uncharacterized protein</fullName>
    </submittedName>
</protein>
<evidence type="ECO:0000256" key="1">
    <source>
        <dbReference type="SAM" id="MobiDB-lite"/>
    </source>
</evidence>
<comment type="caution">
    <text evidence="2">The sequence shown here is derived from an EMBL/GenBank/DDBJ whole genome shotgun (WGS) entry which is preliminary data.</text>
</comment>
<dbReference type="AlphaFoldDB" id="A0A511DEQ3"/>
<feature type="compositionally biased region" description="Basic residues" evidence="1">
    <location>
        <begin position="1"/>
        <end position="12"/>
    </location>
</feature>